<evidence type="ECO:0000256" key="2">
    <source>
        <dbReference type="ARBA" id="ARBA00022771"/>
    </source>
</evidence>
<feature type="compositionally biased region" description="Polar residues" evidence="4">
    <location>
        <begin position="322"/>
        <end position="332"/>
    </location>
</feature>
<feature type="compositionally biased region" description="Basic and acidic residues" evidence="4">
    <location>
        <begin position="63"/>
        <end position="79"/>
    </location>
</feature>
<dbReference type="AlphaFoldDB" id="A0A0N5D0K6"/>
<evidence type="ECO:0000256" key="4">
    <source>
        <dbReference type="SAM" id="MobiDB-lite"/>
    </source>
</evidence>
<feature type="domain" description="AN1-type" evidence="5">
    <location>
        <begin position="387"/>
        <end position="426"/>
    </location>
</feature>
<dbReference type="OrthoDB" id="428577at2759"/>
<dbReference type="InterPro" id="IPR035896">
    <property type="entry name" value="AN1-like_Znf"/>
</dbReference>
<keyword evidence="7" id="KW-1185">Reference proteome</keyword>
<feature type="compositionally biased region" description="Polar residues" evidence="4">
    <location>
        <begin position="291"/>
        <end position="300"/>
    </location>
</feature>
<evidence type="ECO:0000313" key="8">
    <source>
        <dbReference type="WBParaSite" id="TCLT_0000633401-mRNA-1"/>
    </source>
</evidence>
<proteinExistence type="predicted"/>
<reference evidence="8" key="1">
    <citation type="submission" date="2017-02" db="UniProtKB">
        <authorList>
            <consortium name="WormBaseParasite"/>
        </authorList>
    </citation>
    <scope>IDENTIFICATION</scope>
</reference>
<dbReference type="InterPro" id="IPR000058">
    <property type="entry name" value="Znf_AN1"/>
</dbReference>
<gene>
    <name evidence="6" type="ORF">TCLT_LOCUS6323</name>
</gene>
<dbReference type="InterPro" id="IPR050652">
    <property type="entry name" value="AN1_A20_ZnFinger"/>
</dbReference>
<feature type="compositionally biased region" description="Polar residues" evidence="4">
    <location>
        <begin position="23"/>
        <end position="42"/>
    </location>
</feature>
<dbReference type="Proteomes" id="UP000276776">
    <property type="component" value="Unassembled WGS sequence"/>
</dbReference>
<dbReference type="PANTHER" id="PTHR10634">
    <property type="entry name" value="AN1-TYPE ZINC FINGER PROTEIN"/>
    <property type="match status" value="1"/>
</dbReference>
<reference evidence="6 7" key="2">
    <citation type="submission" date="2018-11" db="EMBL/GenBank/DDBJ databases">
        <authorList>
            <consortium name="Pathogen Informatics"/>
        </authorList>
    </citation>
    <scope>NUCLEOTIDE SEQUENCE [LARGE SCALE GENOMIC DNA]</scope>
</reference>
<accession>A0A0N5D0K6</accession>
<keyword evidence="1" id="KW-0479">Metal-binding</keyword>
<organism evidence="8">
    <name type="scientific">Thelazia callipaeda</name>
    <name type="common">Oriental eyeworm</name>
    <name type="synonym">Parasitic nematode</name>
    <dbReference type="NCBI Taxonomy" id="103827"/>
    <lineage>
        <taxon>Eukaryota</taxon>
        <taxon>Metazoa</taxon>
        <taxon>Ecdysozoa</taxon>
        <taxon>Nematoda</taxon>
        <taxon>Chromadorea</taxon>
        <taxon>Rhabditida</taxon>
        <taxon>Spirurina</taxon>
        <taxon>Spiruromorpha</taxon>
        <taxon>Thelazioidea</taxon>
        <taxon>Thelaziidae</taxon>
        <taxon>Thelazia</taxon>
    </lineage>
</organism>
<evidence type="ECO:0000259" key="5">
    <source>
        <dbReference type="SMART" id="SM00154"/>
    </source>
</evidence>
<dbReference type="GO" id="GO:0008270">
    <property type="term" value="F:zinc ion binding"/>
    <property type="evidence" value="ECO:0007669"/>
    <property type="project" value="UniProtKB-KW"/>
</dbReference>
<feature type="region of interest" description="Disordered" evidence="4">
    <location>
        <begin position="1"/>
        <end position="100"/>
    </location>
</feature>
<dbReference type="OMA" id="HTCVIDY"/>
<feature type="compositionally biased region" description="Basic and acidic residues" evidence="4">
    <location>
        <begin position="1"/>
        <end position="21"/>
    </location>
</feature>
<sequence length="449" mass="50739">MRNDEGKGQSKEEEARSKDSRVIISSKQLQTNQSSTRPSNAPSSDEQSSDTQSSIVSVDNDVSSEKKNKNVQEKVKNDNSNKVLRALTSPGGRSPELSNVRKSSNCFSFQSTRGLFKSSSEKSAVENTYLFNMVTIKATISSFKPLRLVMKKSTSIRVLKNYLQSRLGGVHQIILVHGNKELKNEYGSLASAGVVSDSILWLLVKPVAGNNDREEIASLIRMSQSLANLRNLIRALPPMDSAESNLSESVEYVETSSQGQKEEEHEQIRRKMKLIRQRRRKIRNEIDNRTSNKCTKNSLENSERNTLEETNEKEELSELLSPSDSPCTSPVATPTDPADVVEQKELATYFDPPETIKEKNFQEELFDVPSNQSELLQIKDEVKNKRCGMCRIKLRIADREMQCLCGHVFCSKHRNPQSHRCSIDLKTVGREHIKMSLPKMVRDYPRSKT</sequence>
<dbReference type="STRING" id="103827.A0A0N5D0K6"/>
<protein>
    <submittedName>
        <fullName evidence="8">AN1-type domain-containing protein</fullName>
    </submittedName>
</protein>
<feature type="region of interest" description="Disordered" evidence="4">
    <location>
        <begin position="285"/>
        <end position="337"/>
    </location>
</feature>
<feature type="compositionally biased region" description="Low complexity" evidence="4">
    <location>
        <begin position="43"/>
        <end position="61"/>
    </location>
</feature>
<evidence type="ECO:0000256" key="1">
    <source>
        <dbReference type="ARBA" id="ARBA00022723"/>
    </source>
</evidence>
<keyword evidence="3" id="KW-0862">Zinc</keyword>
<evidence type="ECO:0000313" key="7">
    <source>
        <dbReference type="Proteomes" id="UP000276776"/>
    </source>
</evidence>
<evidence type="ECO:0000313" key="6">
    <source>
        <dbReference type="EMBL" id="VDN03662.1"/>
    </source>
</evidence>
<evidence type="ECO:0000256" key="3">
    <source>
        <dbReference type="ARBA" id="ARBA00022833"/>
    </source>
</evidence>
<dbReference type="SUPFAM" id="SSF54236">
    <property type="entry name" value="Ubiquitin-like"/>
    <property type="match status" value="1"/>
</dbReference>
<keyword evidence="2" id="KW-0863">Zinc-finger</keyword>
<dbReference type="EMBL" id="UYYF01004407">
    <property type="protein sequence ID" value="VDN03662.1"/>
    <property type="molecule type" value="Genomic_DNA"/>
</dbReference>
<dbReference type="SUPFAM" id="SSF118310">
    <property type="entry name" value="AN1-like Zinc finger"/>
    <property type="match status" value="1"/>
</dbReference>
<dbReference type="CDD" id="cd17039">
    <property type="entry name" value="Ubl_ubiquitin_like"/>
    <property type="match status" value="1"/>
</dbReference>
<dbReference type="InterPro" id="IPR029071">
    <property type="entry name" value="Ubiquitin-like_domsf"/>
</dbReference>
<dbReference type="SMART" id="SM00154">
    <property type="entry name" value="ZnF_AN1"/>
    <property type="match status" value="1"/>
</dbReference>
<dbReference type="PANTHER" id="PTHR10634:SF67">
    <property type="entry name" value="AN1-TYPE ZINC FINGER PROTEIN 3"/>
    <property type="match status" value="1"/>
</dbReference>
<dbReference type="WBParaSite" id="TCLT_0000633401-mRNA-1">
    <property type="protein sequence ID" value="TCLT_0000633401-mRNA-1"/>
    <property type="gene ID" value="TCLT_0000633401"/>
</dbReference>
<dbReference type="Gene3D" id="4.10.1110.10">
    <property type="entry name" value="AN1-like Zinc finger"/>
    <property type="match status" value="1"/>
</dbReference>
<name>A0A0N5D0K6_THECL</name>